<comment type="catalytic activity">
    <reaction evidence="2">
        <text>2 GTP = 3',3'-c-di-GMP + 2 diphosphate</text>
        <dbReference type="Rhea" id="RHEA:24898"/>
        <dbReference type="ChEBI" id="CHEBI:33019"/>
        <dbReference type="ChEBI" id="CHEBI:37565"/>
        <dbReference type="ChEBI" id="CHEBI:58805"/>
        <dbReference type="EC" id="2.7.7.65"/>
    </reaction>
</comment>
<dbReference type="EC" id="2.7.7.65" evidence="1"/>
<keyword evidence="3" id="KW-1133">Transmembrane helix</keyword>
<dbReference type="EMBL" id="BJYG01000030">
    <property type="protein sequence ID" value="GEN63980.1"/>
    <property type="molecule type" value="Genomic_DNA"/>
</dbReference>
<feature type="transmembrane region" description="Helical" evidence="3">
    <location>
        <begin position="50"/>
        <end position="67"/>
    </location>
</feature>
<feature type="transmembrane region" description="Helical" evidence="3">
    <location>
        <begin position="150"/>
        <end position="169"/>
    </location>
</feature>
<dbReference type="InterPro" id="IPR029787">
    <property type="entry name" value="Nucleotide_cyclase"/>
</dbReference>
<proteinExistence type="predicted"/>
<evidence type="ECO:0000259" key="4">
    <source>
        <dbReference type="PROSITE" id="PS50887"/>
    </source>
</evidence>
<evidence type="ECO:0000313" key="6">
    <source>
        <dbReference type="Proteomes" id="UP000321746"/>
    </source>
</evidence>
<dbReference type="InterPro" id="IPR043128">
    <property type="entry name" value="Rev_trsase/Diguanyl_cyclase"/>
</dbReference>
<dbReference type="GO" id="GO:0052621">
    <property type="term" value="F:diguanylate cyclase activity"/>
    <property type="evidence" value="ECO:0007669"/>
    <property type="project" value="UniProtKB-EC"/>
</dbReference>
<evidence type="ECO:0000256" key="1">
    <source>
        <dbReference type="ARBA" id="ARBA00012528"/>
    </source>
</evidence>
<comment type="caution">
    <text evidence="5">The sequence shown here is derived from an EMBL/GenBank/DDBJ whole genome shotgun (WGS) entry which is preliminary data.</text>
</comment>
<feature type="domain" description="GGDEF" evidence="4">
    <location>
        <begin position="215"/>
        <end position="341"/>
    </location>
</feature>
<gene>
    <name evidence="5" type="ORF">AOE01nite_22040</name>
</gene>
<name>A0A511XM09_9PROT</name>
<keyword evidence="3" id="KW-0472">Membrane</keyword>
<protein>
    <recommendedName>
        <fullName evidence="1">diguanylate cyclase</fullName>
        <ecNumber evidence="1">2.7.7.65</ecNumber>
    </recommendedName>
</protein>
<dbReference type="PANTHER" id="PTHR45138">
    <property type="entry name" value="REGULATORY COMPONENTS OF SENSORY TRANSDUCTION SYSTEM"/>
    <property type="match status" value="1"/>
</dbReference>
<dbReference type="PANTHER" id="PTHR45138:SF9">
    <property type="entry name" value="DIGUANYLATE CYCLASE DGCM-RELATED"/>
    <property type="match status" value="1"/>
</dbReference>
<feature type="transmembrane region" description="Helical" evidence="3">
    <location>
        <begin position="111"/>
        <end position="138"/>
    </location>
</feature>
<reference evidence="5 6" key="1">
    <citation type="submission" date="2019-07" db="EMBL/GenBank/DDBJ databases">
        <title>Whole genome shotgun sequence of Acetobacter oeni NBRC 105207.</title>
        <authorList>
            <person name="Hosoyama A."/>
            <person name="Uohara A."/>
            <person name="Ohji S."/>
            <person name="Ichikawa N."/>
        </authorList>
    </citation>
    <scope>NUCLEOTIDE SEQUENCE [LARGE SCALE GENOMIC DNA]</scope>
    <source>
        <strain evidence="5 6">NBRC 105207</strain>
    </source>
</reference>
<evidence type="ECO:0000256" key="2">
    <source>
        <dbReference type="ARBA" id="ARBA00034247"/>
    </source>
</evidence>
<keyword evidence="3" id="KW-0812">Transmembrane</keyword>
<feature type="transmembrane region" description="Helical" evidence="3">
    <location>
        <begin position="21"/>
        <end position="38"/>
    </location>
</feature>
<organism evidence="5 6">
    <name type="scientific">Acetobacter oeni</name>
    <dbReference type="NCBI Taxonomy" id="304077"/>
    <lineage>
        <taxon>Bacteria</taxon>
        <taxon>Pseudomonadati</taxon>
        <taxon>Pseudomonadota</taxon>
        <taxon>Alphaproteobacteria</taxon>
        <taxon>Acetobacterales</taxon>
        <taxon>Acetobacteraceae</taxon>
        <taxon>Acetobacter</taxon>
    </lineage>
</organism>
<dbReference type="Proteomes" id="UP000321746">
    <property type="component" value="Unassembled WGS sequence"/>
</dbReference>
<dbReference type="Pfam" id="PF00990">
    <property type="entry name" value="GGDEF"/>
    <property type="match status" value="1"/>
</dbReference>
<evidence type="ECO:0000256" key="3">
    <source>
        <dbReference type="SAM" id="Phobius"/>
    </source>
</evidence>
<dbReference type="InterPro" id="IPR000160">
    <property type="entry name" value="GGDEF_dom"/>
</dbReference>
<evidence type="ECO:0000313" key="5">
    <source>
        <dbReference type="EMBL" id="GEN63980.1"/>
    </source>
</evidence>
<dbReference type="CDD" id="cd01949">
    <property type="entry name" value="GGDEF"/>
    <property type="match status" value="1"/>
</dbReference>
<accession>A0A511XM09</accession>
<dbReference type="Gene3D" id="3.30.70.270">
    <property type="match status" value="1"/>
</dbReference>
<dbReference type="NCBIfam" id="TIGR00254">
    <property type="entry name" value="GGDEF"/>
    <property type="match status" value="1"/>
</dbReference>
<dbReference type="SMART" id="SM00267">
    <property type="entry name" value="GGDEF"/>
    <property type="match status" value="1"/>
</dbReference>
<sequence length="363" mass="39419">MPDYSREGSDCDDYSTAIVSSYALKAVFALGLTGVFLSRQILSGSLVAPFWWWGTAVFCVVLATICVRSTKIRRRDGYLIAVVCGMAFLQRCTFAQAHVGAEAELCYISGWMMVLALLCRTSLSFRFSFFLLLLTAIGPEWLHPEGGMRVALLLTGMLSVAAFVLRSALQKKTGALYDKIRYLQVLSSTDELTGIMNRRAFPERVEMFRREVDAPLRYLLLLDLDNFKQVNDRHGHQAGDRVLTAVAAAILAVPGVVALGRLGGEEFGAVLEVGRDVIGCRANAVLEAVAACSWEGQLVSASAGGVKLAMGRTVELSLACADAAMYRSKMSGKGRFTLFSPETTVVFRAEDGTSQTPDKPVLA</sequence>
<dbReference type="AlphaFoldDB" id="A0A511XM09"/>
<keyword evidence="6" id="KW-1185">Reference proteome</keyword>
<dbReference type="PROSITE" id="PS50887">
    <property type="entry name" value="GGDEF"/>
    <property type="match status" value="1"/>
</dbReference>
<dbReference type="InterPro" id="IPR050469">
    <property type="entry name" value="Diguanylate_Cyclase"/>
</dbReference>
<dbReference type="SUPFAM" id="SSF55073">
    <property type="entry name" value="Nucleotide cyclase"/>
    <property type="match status" value="1"/>
</dbReference>